<dbReference type="Pfam" id="PF01042">
    <property type="entry name" value="Ribonuc_L-PSP"/>
    <property type="match status" value="1"/>
</dbReference>
<dbReference type="SUPFAM" id="SSF55298">
    <property type="entry name" value="YjgF-like"/>
    <property type="match status" value="1"/>
</dbReference>
<protein>
    <submittedName>
        <fullName evidence="1">RidA family protein</fullName>
    </submittedName>
</protein>
<dbReference type="Gene3D" id="3.30.1330.40">
    <property type="entry name" value="RutC-like"/>
    <property type="match status" value="1"/>
</dbReference>
<gene>
    <name evidence="1" type="ORF">D7V21_00300</name>
</gene>
<evidence type="ECO:0000313" key="2">
    <source>
        <dbReference type="Proteomes" id="UP000269001"/>
    </source>
</evidence>
<dbReference type="EMBL" id="RAXU01000001">
    <property type="protein sequence ID" value="RKG36076.1"/>
    <property type="molecule type" value="Genomic_DNA"/>
</dbReference>
<comment type="caution">
    <text evidence="1">The sequence shown here is derived from an EMBL/GenBank/DDBJ whole genome shotgun (WGS) entry which is preliminary data.</text>
</comment>
<dbReference type="Proteomes" id="UP000269001">
    <property type="component" value="Unassembled WGS sequence"/>
</dbReference>
<reference evidence="1 2" key="1">
    <citation type="submission" date="2018-09" db="EMBL/GenBank/DDBJ databases">
        <title>The draft genome of Acinetobacter spp. strains.</title>
        <authorList>
            <person name="Qin J."/>
            <person name="Feng Y."/>
            <person name="Zong Z."/>
        </authorList>
    </citation>
    <scope>NUCLEOTIDE SEQUENCE [LARGE SCALE GENOMIC DNA]</scope>
    <source>
        <strain evidence="1 2">WCHAc060096</strain>
    </source>
</reference>
<dbReference type="InterPro" id="IPR006175">
    <property type="entry name" value="YjgF/YER057c/UK114"/>
</dbReference>
<dbReference type="PANTHER" id="PTHR43857:SF1">
    <property type="entry name" value="YJGH FAMILY PROTEIN"/>
    <property type="match status" value="1"/>
</dbReference>
<dbReference type="PANTHER" id="PTHR43857">
    <property type="entry name" value="BLR7761 PROTEIN"/>
    <property type="match status" value="1"/>
</dbReference>
<name>A0A3A8ERH6_9GAMM</name>
<accession>A0A3A8ERH6</accession>
<keyword evidence="2" id="KW-1185">Reference proteome</keyword>
<evidence type="ECO:0000313" key="1">
    <source>
        <dbReference type="EMBL" id="RKG36076.1"/>
    </source>
</evidence>
<proteinExistence type="predicted"/>
<dbReference type="InterPro" id="IPR035959">
    <property type="entry name" value="RutC-like_sf"/>
</dbReference>
<dbReference type="RefSeq" id="WP_120368556.1">
    <property type="nucleotide sequence ID" value="NZ_RAXU01000001.1"/>
</dbReference>
<organism evidence="1 2">
    <name type="scientific">Acinetobacter guerrae</name>
    <dbReference type="NCBI Taxonomy" id="1843371"/>
    <lineage>
        <taxon>Bacteria</taxon>
        <taxon>Pseudomonadati</taxon>
        <taxon>Pseudomonadota</taxon>
        <taxon>Gammaproteobacteria</taxon>
        <taxon>Moraxellales</taxon>
        <taxon>Moraxellaceae</taxon>
        <taxon>Acinetobacter</taxon>
    </lineage>
</organism>
<sequence length="138" mass="15690">MLISPHHLRMINPDKLYNPQPFGYSHIVEVRQFQRIIHIAGQGGENLGGELTADFAQQVKQAFRNVQIALDCVGAKLQDIAMLRVLIVGHNEIKHHILIEIMQQFWSEQKFPACTLIPVSQLAKSEMLFEVEATAYLD</sequence>
<dbReference type="AlphaFoldDB" id="A0A3A8ERH6"/>